<dbReference type="InParanoid" id="A0A1W4WU33"/>
<feature type="chain" id="PRO_5010737399" evidence="1">
    <location>
        <begin position="24"/>
        <end position="296"/>
    </location>
</feature>
<reference evidence="3" key="1">
    <citation type="submission" date="2025-08" db="UniProtKB">
        <authorList>
            <consortium name="RefSeq"/>
        </authorList>
    </citation>
    <scope>IDENTIFICATION</scope>
    <source>
        <tissue evidence="3">Entire body</tissue>
    </source>
</reference>
<dbReference type="Proteomes" id="UP000192223">
    <property type="component" value="Unplaced"/>
</dbReference>
<protein>
    <submittedName>
        <fullName evidence="3">Uncharacterized protein LOC108735852 isoform X1</fullName>
    </submittedName>
</protein>
<proteinExistence type="predicted"/>
<feature type="signal peptide" evidence="1">
    <location>
        <begin position="1"/>
        <end position="23"/>
    </location>
</feature>
<keyword evidence="1" id="KW-0732">Signal</keyword>
<sequence>MHSDKTDLFYVFCTFCLLTTVLGAARIAAEDGVVPTAQSTKFLPYTPESEGFNYQKSPYEDCCRKLQESQWAAEGQGQVPLSYSSGLQGQWPVPPYQVQNNEYPVSGGGAGGYGGPAPMSGAGGYAGYGGPAPMPEGEGYNGYGGPAPVPEMQYPGPGLNYKAFGSFGQPSGIGANLIINPGYSMPQREMYAPAQEQGQVQYYQPQQMSSPEYYPSFLDNSLNFRKFHNKKFSKVQGEESNGAAGNFKLQHFGGIPYARKAVFYGERIPNSEFLWKNGNVLSEPTGDTSAKVLEGK</sequence>
<dbReference type="KEGG" id="apln:108735852"/>
<accession>A0A1W4WU33</accession>
<keyword evidence="2" id="KW-1185">Reference proteome</keyword>
<dbReference type="RefSeq" id="XP_018323550.1">
    <property type="nucleotide sequence ID" value="XM_018468048.1"/>
</dbReference>
<evidence type="ECO:0000256" key="1">
    <source>
        <dbReference type="SAM" id="SignalP"/>
    </source>
</evidence>
<dbReference type="AlphaFoldDB" id="A0A1W4WU33"/>
<dbReference type="GeneID" id="108735852"/>
<organism evidence="2 3">
    <name type="scientific">Agrilus planipennis</name>
    <name type="common">Emerald ash borer</name>
    <name type="synonym">Agrilus marcopoli</name>
    <dbReference type="NCBI Taxonomy" id="224129"/>
    <lineage>
        <taxon>Eukaryota</taxon>
        <taxon>Metazoa</taxon>
        <taxon>Ecdysozoa</taxon>
        <taxon>Arthropoda</taxon>
        <taxon>Hexapoda</taxon>
        <taxon>Insecta</taxon>
        <taxon>Pterygota</taxon>
        <taxon>Neoptera</taxon>
        <taxon>Endopterygota</taxon>
        <taxon>Coleoptera</taxon>
        <taxon>Polyphaga</taxon>
        <taxon>Elateriformia</taxon>
        <taxon>Buprestoidea</taxon>
        <taxon>Buprestidae</taxon>
        <taxon>Agrilinae</taxon>
        <taxon>Agrilus</taxon>
    </lineage>
</organism>
<gene>
    <name evidence="3" type="primary">LOC108735852</name>
</gene>
<evidence type="ECO:0000313" key="3">
    <source>
        <dbReference type="RefSeq" id="XP_018323550.1"/>
    </source>
</evidence>
<evidence type="ECO:0000313" key="2">
    <source>
        <dbReference type="Proteomes" id="UP000192223"/>
    </source>
</evidence>
<name>A0A1W4WU33_AGRPL</name>